<dbReference type="Gene3D" id="1.20.1250.20">
    <property type="entry name" value="MFS general substrate transporter like domains"/>
    <property type="match status" value="1"/>
</dbReference>
<feature type="transmembrane region" description="Helical" evidence="5">
    <location>
        <begin position="291"/>
        <end position="312"/>
    </location>
</feature>
<feature type="transmembrane region" description="Helical" evidence="5">
    <location>
        <begin position="118"/>
        <end position="138"/>
    </location>
</feature>
<dbReference type="Pfam" id="PF00083">
    <property type="entry name" value="Sugar_tr"/>
    <property type="match status" value="1"/>
</dbReference>
<dbReference type="STRING" id="161895.CPHO_02645"/>
<feature type="transmembrane region" description="Helical" evidence="5">
    <location>
        <begin position="256"/>
        <end position="276"/>
    </location>
</feature>
<evidence type="ECO:0000259" key="6">
    <source>
        <dbReference type="PROSITE" id="PS50850"/>
    </source>
</evidence>
<feature type="transmembrane region" description="Helical" evidence="5">
    <location>
        <begin position="425"/>
        <end position="445"/>
    </location>
</feature>
<evidence type="ECO:0000256" key="4">
    <source>
        <dbReference type="ARBA" id="ARBA00023136"/>
    </source>
</evidence>
<evidence type="ECO:0000256" key="5">
    <source>
        <dbReference type="SAM" id="Phobius"/>
    </source>
</evidence>
<organism evidence="7 8">
    <name type="scientific">Corynebacterium phocae</name>
    <dbReference type="NCBI Taxonomy" id="161895"/>
    <lineage>
        <taxon>Bacteria</taxon>
        <taxon>Bacillati</taxon>
        <taxon>Actinomycetota</taxon>
        <taxon>Actinomycetes</taxon>
        <taxon>Mycobacteriales</taxon>
        <taxon>Corynebacteriaceae</taxon>
        <taxon>Corynebacterium</taxon>
    </lineage>
</organism>
<dbReference type="GO" id="GO:0046943">
    <property type="term" value="F:carboxylic acid transmembrane transporter activity"/>
    <property type="evidence" value="ECO:0007669"/>
    <property type="project" value="TreeGrafter"/>
</dbReference>
<feature type="transmembrane region" description="Helical" evidence="5">
    <location>
        <begin position="92"/>
        <end position="112"/>
    </location>
</feature>
<proteinExistence type="predicted"/>
<dbReference type="Proteomes" id="UP000185491">
    <property type="component" value="Chromosome"/>
</dbReference>
<feature type="transmembrane region" description="Helical" evidence="5">
    <location>
        <begin position="392"/>
        <end position="413"/>
    </location>
</feature>
<evidence type="ECO:0000256" key="1">
    <source>
        <dbReference type="ARBA" id="ARBA00004651"/>
    </source>
</evidence>
<keyword evidence="2 5" id="KW-0812">Transmembrane</keyword>
<keyword evidence="8" id="KW-1185">Reference proteome</keyword>
<dbReference type="OrthoDB" id="9787026at2"/>
<keyword evidence="7" id="KW-0762">Sugar transport</keyword>
<dbReference type="InterPro" id="IPR005828">
    <property type="entry name" value="MFS_sugar_transport-like"/>
</dbReference>
<evidence type="ECO:0000256" key="2">
    <source>
        <dbReference type="ARBA" id="ARBA00022692"/>
    </source>
</evidence>
<reference evidence="7 8" key="1">
    <citation type="submission" date="2014-08" db="EMBL/GenBank/DDBJ databases">
        <title>Complete genome sequence of Corynebacterium phocae M408/89/1(T)(=DSM 44612(T)), isolated from the common seal (Phoca vitulina).</title>
        <authorList>
            <person name="Ruckert C."/>
            <person name="Albersmeier A."/>
            <person name="Winkler A."/>
            <person name="Kalinowski J."/>
        </authorList>
    </citation>
    <scope>NUCLEOTIDE SEQUENCE [LARGE SCALE GENOMIC DNA]</scope>
    <source>
        <strain evidence="7 8">M408/89/1</strain>
    </source>
</reference>
<sequence length="459" mass="49018">MNTTTTAMQQVDSRPLTSNQKSLIGLTVVGNISEFFDLFLIGFVIHLLMKTPGWDLTGWEIGMIGAASGVGTVLGAVIWGRLADRFGRRNSFIGCIIVLVVFTAVTLTIQPGQWELLSLYRIGVCIGVGGLNITSIPFVQEFVPAKQRGLLSGLTSVFIPLGIFLGSLATKFLGEPFGWKGLIALGCLPILLIAWAATVPESPRFLASRGKINEAKKAYAWALKMPEDQVGSLPVFEKNTKSTSYGIIFSKYPKELLIVSAGSFCFILGAFTVQSWGQTILGESFKFDTNAVAYMFMAVSLADLLGRLGSAWISDHIGRRKTMLIWGGLGGVGCLIAAFSTKIATSFGEDSFHAAGIVFFIGILIAMAFGDGAFGILNAFGAEQFPNEARSTGVGLGYGIGASAKIFGPYLVGAMIGGGKPTPEVVFLPFMIFAVLLFVGGFIYMQAKETAGKQLEQIE</sequence>
<dbReference type="CDD" id="cd17316">
    <property type="entry name" value="MFS_SV2_like"/>
    <property type="match status" value="1"/>
</dbReference>
<feature type="transmembrane region" description="Helical" evidence="5">
    <location>
        <begin position="61"/>
        <end position="80"/>
    </location>
</feature>
<feature type="transmembrane region" description="Helical" evidence="5">
    <location>
        <begin position="181"/>
        <end position="199"/>
    </location>
</feature>
<gene>
    <name evidence="7" type="ORF">CPHO_02645</name>
</gene>
<dbReference type="PROSITE" id="PS00216">
    <property type="entry name" value="SUGAR_TRANSPORT_1"/>
    <property type="match status" value="1"/>
</dbReference>
<dbReference type="InterPro" id="IPR036259">
    <property type="entry name" value="MFS_trans_sf"/>
</dbReference>
<keyword evidence="7" id="KW-0813">Transport</keyword>
<feature type="transmembrane region" description="Helical" evidence="5">
    <location>
        <begin position="23"/>
        <end position="49"/>
    </location>
</feature>
<dbReference type="PANTHER" id="PTHR23508:SF10">
    <property type="entry name" value="CARBOXYLIC ACID TRANSPORTER PROTEIN HOMOLOG"/>
    <property type="match status" value="1"/>
</dbReference>
<dbReference type="InterPro" id="IPR005829">
    <property type="entry name" value="Sugar_transporter_CS"/>
</dbReference>
<evidence type="ECO:0000313" key="7">
    <source>
        <dbReference type="EMBL" id="APT93619.1"/>
    </source>
</evidence>
<dbReference type="InterPro" id="IPR020846">
    <property type="entry name" value="MFS_dom"/>
</dbReference>
<evidence type="ECO:0000256" key="3">
    <source>
        <dbReference type="ARBA" id="ARBA00022989"/>
    </source>
</evidence>
<protein>
    <submittedName>
        <fullName evidence="7">Sugar transporter</fullName>
    </submittedName>
</protein>
<dbReference type="AlphaFoldDB" id="A0A1L7D642"/>
<comment type="subcellular location">
    <subcellularLocation>
        <location evidence="1">Cell membrane</location>
        <topology evidence="1">Multi-pass membrane protein</topology>
    </subcellularLocation>
</comment>
<feature type="domain" description="Major facilitator superfamily (MFS) profile" evidence="6">
    <location>
        <begin position="23"/>
        <end position="449"/>
    </location>
</feature>
<feature type="transmembrane region" description="Helical" evidence="5">
    <location>
        <begin position="357"/>
        <end position="380"/>
    </location>
</feature>
<feature type="transmembrane region" description="Helical" evidence="5">
    <location>
        <begin position="324"/>
        <end position="345"/>
    </location>
</feature>
<evidence type="ECO:0000313" key="8">
    <source>
        <dbReference type="Proteomes" id="UP000185491"/>
    </source>
</evidence>
<name>A0A1L7D642_9CORY</name>
<dbReference type="PANTHER" id="PTHR23508">
    <property type="entry name" value="CARBOXYLIC ACID TRANSPORTER PROTEIN HOMOLOG"/>
    <property type="match status" value="1"/>
</dbReference>
<dbReference type="SUPFAM" id="SSF103473">
    <property type="entry name" value="MFS general substrate transporter"/>
    <property type="match status" value="1"/>
</dbReference>
<keyword evidence="3 5" id="KW-1133">Transmembrane helix</keyword>
<dbReference type="PROSITE" id="PS50850">
    <property type="entry name" value="MFS"/>
    <property type="match status" value="1"/>
</dbReference>
<keyword evidence="4 5" id="KW-0472">Membrane</keyword>
<dbReference type="GO" id="GO:0005886">
    <property type="term" value="C:plasma membrane"/>
    <property type="evidence" value="ECO:0007669"/>
    <property type="project" value="UniProtKB-SubCell"/>
</dbReference>
<dbReference type="KEGG" id="cpho:CPHO_02645"/>
<feature type="transmembrane region" description="Helical" evidence="5">
    <location>
        <begin position="150"/>
        <end position="169"/>
    </location>
</feature>
<dbReference type="EMBL" id="CP009249">
    <property type="protein sequence ID" value="APT93619.1"/>
    <property type="molecule type" value="Genomic_DNA"/>
</dbReference>
<accession>A0A1L7D642</accession>